<sequence>MALSYKLVMFGFPALCEDIDEVQARMRQIPPERARVETLEQCYVIDLHTGVRYEIACDEKGFYICDFSADTSE</sequence>
<name>A0A377J232_9HELI</name>
<organism evidence="1 2">
    <name type="scientific">Helicobacter canis</name>
    <dbReference type="NCBI Taxonomy" id="29419"/>
    <lineage>
        <taxon>Bacteria</taxon>
        <taxon>Pseudomonadati</taxon>
        <taxon>Campylobacterota</taxon>
        <taxon>Epsilonproteobacteria</taxon>
        <taxon>Campylobacterales</taxon>
        <taxon>Helicobacteraceae</taxon>
        <taxon>Helicobacter</taxon>
    </lineage>
</organism>
<evidence type="ECO:0000313" key="2">
    <source>
        <dbReference type="Proteomes" id="UP000254841"/>
    </source>
</evidence>
<dbReference type="Proteomes" id="UP000254841">
    <property type="component" value="Unassembled WGS sequence"/>
</dbReference>
<dbReference type="RefSeq" id="WP_115010830.1">
    <property type="nucleotide sequence ID" value="NZ_UGHV01000001.1"/>
</dbReference>
<dbReference type="OrthoDB" id="5326503at2"/>
<reference evidence="1 2" key="1">
    <citation type="submission" date="2018-06" db="EMBL/GenBank/DDBJ databases">
        <authorList>
            <consortium name="Pathogen Informatics"/>
            <person name="Doyle S."/>
        </authorList>
    </citation>
    <scope>NUCLEOTIDE SEQUENCE [LARGE SCALE GENOMIC DNA]</scope>
    <source>
        <strain evidence="1 2">NCTC12410</strain>
    </source>
</reference>
<dbReference type="AlphaFoldDB" id="A0A377J232"/>
<evidence type="ECO:0000313" key="1">
    <source>
        <dbReference type="EMBL" id="STO96500.1"/>
    </source>
</evidence>
<accession>A0A377J232</accession>
<gene>
    <name evidence="1" type="ORF">NCTC12410_00313</name>
</gene>
<dbReference type="EMBL" id="UGHV01000001">
    <property type="protein sequence ID" value="STO96500.1"/>
    <property type="molecule type" value="Genomic_DNA"/>
</dbReference>
<proteinExistence type="predicted"/>
<protein>
    <submittedName>
        <fullName evidence="1">Uncharacterized protein</fullName>
    </submittedName>
</protein>